<protein>
    <submittedName>
        <fullName evidence="5">GNAT family protein</fullName>
        <ecNumber evidence="5">2.-.-.-</ecNumber>
    </submittedName>
</protein>
<dbReference type="GO" id="GO:0016740">
    <property type="term" value="F:transferase activity"/>
    <property type="evidence" value="ECO:0007669"/>
    <property type="project" value="UniProtKB-KW"/>
</dbReference>
<comment type="similarity">
    <text evidence="3">Belongs to the acetyltransferase family. RimJ subfamily.</text>
</comment>
<evidence type="ECO:0000256" key="2">
    <source>
        <dbReference type="ARBA" id="ARBA00023315"/>
    </source>
</evidence>
<comment type="caution">
    <text evidence="5">The sequence shown here is derived from an EMBL/GenBank/DDBJ whole genome shotgun (WGS) entry which is preliminary data.</text>
</comment>
<evidence type="ECO:0000313" key="6">
    <source>
        <dbReference type="Proteomes" id="UP001442364"/>
    </source>
</evidence>
<dbReference type="EC" id="2.-.-.-" evidence="5"/>
<dbReference type="InterPro" id="IPR000182">
    <property type="entry name" value="GNAT_dom"/>
</dbReference>
<gene>
    <name evidence="5" type="ORF">WMO14_12385</name>
</gene>
<dbReference type="InterPro" id="IPR051531">
    <property type="entry name" value="N-acetyltransferase"/>
</dbReference>
<keyword evidence="6" id="KW-1185">Reference proteome</keyword>
<sequence length="180" mass="20896">MNVRYSLGDYTLKVLGCDKSLDVLDFYYRNRNDFDIYESDKPEAFYTEEFIKNMLNAENKALMSLHFVRFFLVSNDNPDYIIGTISLSHINRGSSPSANMGYKIDRLNRGKGLASLMIAHMLDVVIPDLGIHRTECYIHPDNKISLHLMDKMSFIDEGIAHSYVKLNGKWQDHRRFVYIS</sequence>
<dbReference type="SUPFAM" id="SSF55729">
    <property type="entry name" value="Acyl-CoA N-acyltransferases (Nat)"/>
    <property type="match status" value="1"/>
</dbReference>
<dbReference type="Proteomes" id="UP001442364">
    <property type="component" value="Unassembled WGS sequence"/>
</dbReference>
<dbReference type="Gene3D" id="3.40.630.30">
    <property type="match status" value="1"/>
</dbReference>
<evidence type="ECO:0000256" key="1">
    <source>
        <dbReference type="ARBA" id="ARBA00022679"/>
    </source>
</evidence>
<reference evidence="5 6" key="1">
    <citation type="submission" date="2024-03" db="EMBL/GenBank/DDBJ databases">
        <title>Human intestinal bacterial collection.</title>
        <authorList>
            <person name="Pauvert C."/>
            <person name="Hitch T.C.A."/>
            <person name="Clavel T."/>
        </authorList>
    </citation>
    <scope>NUCLEOTIDE SEQUENCE [LARGE SCALE GENOMIC DNA]</scope>
    <source>
        <strain evidence="5 6">CLA-AA-H255</strain>
    </source>
</reference>
<evidence type="ECO:0000313" key="5">
    <source>
        <dbReference type="EMBL" id="MEQ2380653.1"/>
    </source>
</evidence>
<evidence type="ECO:0000256" key="3">
    <source>
        <dbReference type="ARBA" id="ARBA00038502"/>
    </source>
</evidence>
<dbReference type="EMBL" id="JBBMER010000011">
    <property type="protein sequence ID" value="MEQ2380653.1"/>
    <property type="molecule type" value="Genomic_DNA"/>
</dbReference>
<keyword evidence="2" id="KW-0012">Acyltransferase</keyword>
<dbReference type="RefSeq" id="WP_022501295.1">
    <property type="nucleotide sequence ID" value="NZ_DAWCMB010000200.1"/>
</dbReference>
<accession>A0ABV1BY41</accession>
<dbReference type="PANTHER" id="PTHR43792:SF8">
    <property type="entry name" value="[RIBOSOMAL PROTEIN US5]-ALANINE N-ACETYLTRANSFERASE"/>
    <property type="match status" value="1"/>
</dbReference>
<dbReference type="PANTHER" id="PTHR43792">
    <property type="entry name" value="GNAT FAMILY, PUTATIVE (AFU_ORTHOLOGUE AFUA_3G00765)-RELATED-RELATED"/>
    <property type="match status" value="1"/>
</dbReference>
<organism evidence="5 6">
    <name type="scientific">[Lactobacillus] rogosae</name>
    <dbReference type="NCBI Taxonomy" id="706562"/>
    <lineage>
        <taxon>Bacteria</taxon>
        <taxon>Bacillati</taxon>
        <taxon>Bacillota</taxon>
        <taxon>Clostridia</taxon>
        <taxon>Lachnospirales</taxon>
        <taxon>Lachnospiraceae</taxon>
        <taxon>Lachnospira</taxon>
    </lineage>
</organism>
<evidence type="ECO:0000259" key="4">
    <source>
        <dbReference type="PROSITE" id="PS51186"/>
    </source>
</evidence>
<dbReference type="PROSITE" id="PS51186">
    <property type="entry name" value="GNAT"/>
    <property type="match status" value="1"/>
</dbReference>
<feature type="domain" description="N-acetyltransferase" evidence="4">
    <location>
        <begin position="24"/>
        <end position="172"/>
    </location>
</feature>
<keyword evidence="1 5" id="KW-0808">Transferase</keyword>
<dbReference type="InterPro" id="IPR016181">
    <property type="entry name" value="Acyl_CoA_acyltransferase"/>
</dbReference>
<proteinExistence type="inferred from homology"/>
<dbReference type="Pfam" id="PF13302">
    <property type="entry name" value="Acetyltransf_3"/>
    <property type="match status" value="1"/>
</dbReference>
<name>A0ABV1BY41_9FIRM</name>